<keyword evidence="9" id="KW-1185">Reference proteome</keyword>
<protein>
    <submittedName>
        <fullName evidence="8">Dissimilatory-type sulfite reductase subunit beta</fullName>
        <ecNumber evidence="8">1.8.99.5</ecNumber>
    </submittedName>
</protein>
<accession>A0A6G7PX88</accession>
<evidence type="ECO:0000256" key="1">
    <source>
        <dbReference type="ARBA" id="ARBA00001929"/>
    </source>
</evidence>
<keyword evidence="6" id="KW-0408">Iron</keyword>
<evidence type="ECO:0000256" key="5">
    <source>
        <dbReference type="ARBA" id="ARBA00023002"/>
    </source>
</evidence>
<dbReference type="Pfam" id="PF00037">
    <property type="entry name" value="Fer4"/>
    <property type="match status" value="1"/>
</dbReference>
<dbReference type="Gene3D" id="3.30.70.20">
    <property type="match status" value="1"/>
</dbReference>
<dbReference type="PROSITE" id="PS00198">
    <property type="entry name" value="4FE4S_FER_1"/>
    <property type="match status" value="1"/>
</dbReference>
<dbReference type="KEGG" id="tav:G4V39_07745"/>
<dbReference type="InterPro" id="IPR011808">
    <property type="entry name" value="DsrB"/>
</dbReference>
<dbReference type="EMBL" id="CP048877">
    <property type="protein sequence ID" value="QIJ72166.1"/>
    <property type="molecule type" value="Genomic_DNA"/>
</dbReference>
<dbReference type="InterPro" id="IPR006067">
    <property type="entry name" value="NO2/SO3_Rdtase_4Fe4S_dom"/>
</dbReference>
<dbReference type="GO" id="GO:0051539">
    <property type="term" value="F:4 iron, 4 sulfur cluster binding"/>
    <property type="evidence" value="ECO:0007669"/>
    <property type="project" value="UniProtKB-KW"/>
</dbReference>
<keyword evidence="5 8" id="KW-0560">Oxidoreductase</keyword>
<evidence type="ECO:0000256" key="6">
    <source>
        <dbReference type="ARBA" id="ARBA00023004"/>
    </source>
</evidence>
<evidence type="ECO:0000313" key="9">
    <source>
        <dbReference type="Proteomes" id="UP000502179"/>
    </source>
</evidence>
<dbReference type="InterPro" id="IPR045169">
    <property type="entry name" value="NO2/SO3_Rdtase_4Fe4S_prot"/>
</dbReference>
<dbReference type="Gene3D" id="3.30.70.3340">
    <property type="match status" value="1"/>
</dbReference>
<dbReference type="GO" id="GO:0016002">
    <property type="term" value="F:sulfite reductase activity"/>
    <property type="evidence" value="ECO:0007669"/>
    <property type="project" value="TreeGrafter"/>
</dbReference>
<evidence type="ECO:0000256" key="3">
    <source>
        <dbReference type="ARBA" id="ARBA00022485"/>
    </source>
</evidence>
<dbReference type="Proteomes" id="UP000502179">
    <property type="component" value="Chromosome"/>
</dbReference>
<dbReference type="InterPro" id="IPR005117">
    <property type="entry name" value="NiRdtase/SiRdtase_haem-b_fer"/>
</dbReference>
<reference evidence="8 9" key="1">
    <citation type="submission" date="2020-02" db="EMBL/GenBank/DDBJ databases">
        <title>Genome analysis of Thermosulfuriphilus ammonigenes ST65T, an anaerobic thermophilic chemolithoautotrophic bacterium isolated from a deep-sea hydrothermal vent.</title>
        <authorList>
            <person name="Slobodkina G."/>
            <person name="Allioux M."/>
            <person name="Merkel A."/>
            <person name="Alain K."/>
            <person name="Jebbar M."/>
            <person name="Slobodkin A."/>
        </authorList>
    </citation>
    <scope>NUCLEOTIDE SEQUENCE [LARGE SCALE GENOMIC DNA]</scope>
    <source>
        <strain evidence="8 9">ST65</strain>
    </source>
</reference>
<dbReference type="InterPro" id="IPR017896">
    <property type="entry name" value="4Fe4S_Fe-S-bd"/>
</dbReference>
<comment type="cofactor">
    <cofactor evidence="2">
        <name>[4Fe-4S] cluster</name>
        <dbReference type="ChEBI" id="CHEBI:49883"/>
    </cofactor>
</comment>
<keyword evidence="3" id="KW-0004">4Fe-4S</keyword>
<sequence length="402" mass="45503">MSEKTYDPIYDQPYDPTLAEKLYNPKKPMENRITDIGPPKYDQFFPPVIKKNYGKWVSHEILEPGVLKYKSETGDVVYVVRCGTPRLITTDYIREICDIADKYCDGYVRWTTRNNIEFHVTDEETLRALMDDLKGRKHPGGSYKFPIGGTGASVTNIVHTQGWVHCHTPATDASGVVKAVMDDLFEYFGSHRLPAQVRIALACCLNMCGAVHCSDIAILGIHRKPPLVEDDRITGVCEIPLAIAACPLGAIKPATVEIEGKKIKTVRVNEKRCMFCGNCYTMCPAMPLADGEGDGIAILVGGKVSNRISAPKFSKLVIPYLPNEPPRWPSVVKAIRHILEVYEKHARKYERIGDWIERIGWEKWFELTEIPFTEKSIDDYRLAYDTYRTSTHFKFTNHVAVK</sequence>
<evidence type="ECO:0000256" key="2">
    <source>
        <dbReference type="ARBA" id="ARBA00001966"/>
    </source>
</evidence>
<dbReference type="InterPro" id="IPR045854">
    <property type="entry name" value="NO2/SO3_Rdtase_4Fe4S_sf"/>
</dbReference>
<dbReference type="GO" id="GO:0046872">
    <property type="term" value="F:metal ion binding"/>
    <property type="evidence" value="ECO:0007669"/>
    <property type="project" value="UniProtKB-KW"/>
</dbReference>
<dbReference type="GO" id="GO:0050311">
    <property type="term" value="F:sulfite reductase (ferredoxin) activity"/>
    <property type="evidence" value="ECO:0007669"/>
    <property type="project" value="TreeGrafter"/>
</dbReference>
<comment type="cofactor">
    <cofactor evidence="1">
        <name>siroheme</name>
        <dbReference type="ChEBI" id="CHEBI:60052"/>
    </cofactor>
</comment>
<dbReference type="GO" id="GO:0000103">
    <property type="term" value="P:sulfate assimilation"/>
    <property type="evidence" value="ECO:0007669"/>
    <property type="project" value="TreeGrafter"/>
</dbReference>
<evidence type="ECO:0000256" key="4">
    <source>
        <dbReference type="ARBA" id="ARBA00022723"/>
    </source>
</evidence>
<dbReference type="GO" id="GO:0009055">
    <property type="term" value="F:electron transfer activity"/>
    <property type="evidence" value="ECO:0007669"/>
    <property type="project" value="InterPro"/>
</dbReference>
<dbReference type="GO" id="GO:0009337">
    <property type="term" value="C:sulfite reductase complex (NADPH)"/>
    <property type="evidence" value="ECO:0007669"/>
    <property type="project" value="TreeGrafter"/>
</dbReference>
<dbReference type="Gene3D" id="3.30.413.10">
    <property type="entry name" value="Sulfite Reductase Hemoprotein, domain 1"/>
    <property type="match status" value="1"/>
</dbReference>
<gene>
    <name evidence="8" type="primary">dsrB</name>
    <name evidence="8" type="ORF">G4V39_07745</name>
</gene>
<dbReference type="GO" id="GO:0018551">
    <property type="term" value="F:dissimilatory sulfite reductase (NADH) activity"/>
    <property type="evidence" value="ECO:0007669"/>
    <property type="project" value="InterPro"/>
</dbReference>
<dbReference type="SUPFAM" id="SSF56014">
    <property type="entry name" value="Nitrite and sulphite reductase 4Fe-4S domain-like"/>
    <property type="match status" value="1"/>
</dbReference>
<dbReference type="EC" id="1.8.99.5" evidence="8"/>
<evidence type="ECO:0000256" key="7">
    <source>
        <dbReference type="ARBA" id="ARBA00023014"/>
    </source>
</evidence>
<dbReference type="NCBIfam" id="TIGR02066">
    <property type="entry name" value="dsrB"/>
    <property type="match status" value="1"/>
</dbReference>
<keyword evidence="7" id="KW-0411">Iron-sulfur</keyword>
<dbReference type="InterPro" id="IPR017900">
    <property type="entry name" value="4Fe4S_Fe_S_CS"/>
</dbReference>
<dbReference type="AlphaFoldDB" id="A0A6G7PX88"/>
<dbReference type="SUPFAM" id="SSF55124">
    <property type="entry name" value="Nitrite/Sulfite reductase N-terminal domain-like"/>
    <property type="match status" value="1"/>
</dbReference>
<proteinExistence type="predicted"/>
<keyword evidence="4" id="KW-0479">Metal-binding</keyword>
<dbReference type="PANTHER" id="PTHR11493">
    <property type="entry name" value="SULFITE REDUCTASE [NADPH] SUBUNIT BETA-RELATED"/>
    <property type="match status" value="1"/>
</dbReference>
<dbReference type="InterPro" id="IPR036136">
    <property type="entry name" value="Nit/Sulf_reduc_fer-like_dom_sf"/>
</dbReference>
<dbReference type="Pfam" id="PF01077">
    <property type="entry name" value="NIR_SIR"/>
    <property type="match status" value="1"/>
</dbReference>
<dbReference type="SUPFAM" id="SSF54862">
    <property type="entry name" value="4Fe-4S ferredoxins"/>
    <property type="match status" value="1"/>
</dbReference>
<dbReference type="GO" id="GO:0020037">
    <property type="term" value="F:heme binding"/>
    <property type="evidence" value="ECO:0007669"/>
    <property type="project" value="InterPro"/>
</dbReference>
<dbReference type="Pfam" id="PF03460">
    <property type="entry name" value="NIR_SIR_ferr"/>
    <property type="match status" value="1"/>
</dbReference>
<name>A0A6G7PX88_9BACT</name>
<evidence type="ECO:0000313" key="8">
    <source>
        <dbReference type="EMBL" id="QIJ72166.1"/>
    </source>
</evidence>
<dbReference type="PANTHER" id="PTHR11493:SF47">
    <property type="entry name" value="SULFITE REDUCTASE [NADPH] SUBUNIT BETA"/>
    <property type="match status" value="1"/>
</dbReference>
<dbReference type="PROSITE" id="PS51379">
    <property type="entry name" value="4FE4S_FER_2"/>
    <property type="match status" value="1"/>
</dbReference>
<organism evidence="8 9">
    <name type="scientific">Thermosulfuriphilus ammonigenes</name>
    <dbReference type="NCBI Taxonomy" id="1936021"/>
    <lineage>
        <taxon>Bacteria</taxon>
        <taxon>Pseudomonadati</taxon>
        <taxon>Thermodesulfobacteriota</taxon>
        <taxon>Thermodesulfobacteria</taxon>
        <taxon>Thermodesulfobacteriales</taxon>
        <taxon>Thermodesulfobacteriaceae</taxon>
        <taxon>Thermosulfuriphilus</taxon>
    </lineage>
</organism>